<protein>
    <recommendedName>
        <fullName evidence="8">C3H1-type domain-containing protein</fullName>
    </recommendedName>
</protein>
<dbReference type="GO" id="GO:0008270">
    <property type="term" value="F:zinc ion binding"/>
    <property type="evidence" value="ECO:0007669"/>
    <property type="project" value="UniProtKB-KW"/>
</dbReference>
<dbReference type="InterPro" id="IPR000571">
    <property type="entry name" value="Znf_CCCH"/>
</dbReference>
<keyword evidence="2 7" id="KW-0479">Metal-binding</keyword>
<keyword evidence="5 7" id="KW-0862">Zinc</keyword>
<dbReference type="PROSITE" id="PS50103">
    <property type="entry name" value="ZF_C3H1"/>
    <property type="match status" value="1"/>
</dbReference>
<dbReference type="PROSITE" id="PS50294">
    <property type="entry name" value="WD_REPEATS_REGION"/>
    <property type="match status" value="2"/>
</dbReference>
<feature type="repeat" description="WD" evidence="6">
    <location>
        <begin position="220"/>
        <end position="259"/>
    </location>
</feature>
<reference evidence="9 10" key="1">
    <citation type="journal article" date="2021" name="Commun. Biol.">
        <title>The genome of Shorea leprosula (Dipterocarpaceae) highlights the ecological relevance of drought in aseasonal tropical rainforests.</title>
        <authorList>
            <person name="Ng K.K.S."/>
            <person name="Kobayashi M.J."/>
            <person name="Fawcett J.A."/>
            <person name="Hatakeyama M."/>
            <person name="Paape T."/>
            <person name="Ng C.H."/>
            <person name="Ang C.C."/>
            <person name="Tnah L.H."/>
            <person name="Lee C.T."/>
            <person name="Nishiyama T."/>
            <person name="Sese J."/>
            <person name="O'Brien M.J."/>
            <person name="Copetti D."/>
            <person name="Mohd Noor M.I."/>
            <person name="Ong R.C."/>
            <person name="Putra M."/>
            <person name="Sireger I.Z."/>
            <person name="Indrioko S."/>
            <person name="Kosugi Y."/>
            <person name="Izuno A."/>
            <person name="Isagi Y."/>
            <person name="Lee S.L."/>
            <person name="Shimizu K.K."/>
        </authorList>
    </citation>
    <scope>NUCLEOTIDE SEQUENCE [LARGE SCALE GENOMIC DNA]</scope>
    <source>
        <strain evidence="9">214</strain>
    </source>
</reference>
<gene>
    <name evidence="9" type="ORF">SLEP1_g10807</name>
</gene>
<keyword evidence="1 6" id="KW-0853">WD repeat</keyword>
<dbReference type="Pfam" id="PF18044">
    <property type="entry name" value="zf-CCCH_4"/>
    <property type="match status" value="1"/>
</dbReference>
<evidence type="ECO:0000256" key="1">
    <source>
        <dbReference type="ARBA" id="ARBA00022574"/>
    </source>
</evidence>
<dbReference type="Proteomes" id="UP001054252">
    <property type="component" value="Unassembled WGS sequence"/>
</dbReference>
<sequence>MAITRLYPPPIKIKSQPVCKFWLMGRCKYGPKCRFLHPEDQSPATMIKEVIPSMAATEKEPPKKVTIKKKMPPTVKIKEPLKEPYSGPFSNLTNLQGHKKDITGIVLPIGSDKLYTASRDGTMRIWNCNTGECVAVWNLGGEIGCLISEGTWIFASLPNLIKAWNVVDGKEEPICLKHSLGQVYAMEADGDLLFSGTQEGSVLAWRGSFEANPFKLVASLKGHSKVVLCLTTGAGRLYSGSMDHTVRVWDPKNFECLHVLKEHRGYVTSLICWQSFLLTSSLDKTIKAWALNDGGRMEVIHSRSEEDGIAELKGMGDSEGQPVLLCALKDSSVRVYQLPSFAEKGRISSSKEVKAMKTGPGDLFFTGNGTGTLAVWKWTVEQPSKAAA</sequence>
<dbReference type="InterPro" id="IPR015943">
    <property type="entry name" value="WD40/YVTN_repeat-like_dom_sf"/>
</dbReference>
<dbReference type="SUPFAM" id="SSF50978">
    <property type="entry name" value="WD40 repeat-like"/>
    <property type="match status" value="1"/>
</dbReference>
<evidence type="ECO:0000313" key="10">
    <source>
        <dbReference type="Proteomes" id="UP001054252"/>
    </source>
</evidence>
<dbReference type="PROSITE" id="PS00678">
    <property type="entry name" value="WD_REPEATS_1"/>
    <property type="match status" value="1"/>
</dbReference>
<evidence type="ECO:0000256" key="7">
    <source>
        <dbReference type="PROSITE-ProRule" id="PRU00723"/>
    </source>
</evidence>
<evidence type="ECO:0000313" key="9">
    <source>
        <dbReference type="EMBL" id="GKU97699.1"/>
    </source>
</evidence>
<accession>A0AAV5IH66</accession>
<dbReference type="Gene3D" id="4.10.1000.10">
    <property type="entry name" value="Zinc finger, CCCH-type"/>
    <property type="match status" value="1"/>
</dbReference>
<organism evidence="9 10">
    <name type="scientific">Rubroshorea leprosula</name>
    <dbReference type="NCBI Taxonomy" id="152421"/>
    <lineage>
        <taxon>Eukaryota</taxon>
        <taxon>Viridiplantae</taxon>
        <taxon>Streptophyta</taxon>
        <taxon>Embryophyta</taxon>
        <taxon>Tracheophyta</taxon>
        <taxon>Spermatophyta</taxon>
        <taxon>Magnoliopsida</taxon>
        <taxon>eudicotyledons</taxon>
        <taxon>Gunneridae</taxon>
        <taxon>Pentapetalae</taxon>
        <taxon>rosids</taxon>
        <taxon>malvids</taxon>
        <taxon>Malvales</taxon>
        <taxon>Dipterocarpaceae</taxon>
        <taxon>Rubroshorea</taxon>
    </lineage>
</organism>
<evidence type="ECO:0000256" key="3">
    <source>
        <dbReference type="ARBA" id="ARBA00022737"/>
    </source>
</evidence>
<keyword evidence="4 7" id="KW-0863">Zinc-finger</keyword>
<dbReference type="PANTHER" id="PTHR44489:SF14">
    <property type="entry name" value="ZINC FINGER CCCH DOMAIN-CONTAINING PROTEIN 59-RELATED"/>
    <property type="match status" value="1"/>
</dbReference>
<evidence type="ECO:0000256" key="2">
    <source>
        <dbReference type="ARBA" id="ARBA00022723"/>
    </source>
</evidence>
<evidence type="ECO:0000256" key="6">
    <source>
        <dbReference type="PROSITE-ProRule" id="PRU00221"/>
    </source>
</evidence>
<dbReference type="SMART" id="SM00356">
    <property type="entry name" value="ZnF_C3H1"/>
    <property type="match status" value="1"/>
</dbReference>
<dbReference type="SMART" id="SM00320">
    <property type="entry name" value="WD40"/>
    <property type="match status" value="5"/>
</dbReference>
<name>A0AAV5IH66_9ROSI</name>
<feature type="domain" description="C3H1-type" evidence="8">
    <location>
        <begin position="13"/>
        <end position="40"/>
    </location>
</feature>
<dbReference type="PROSITE" id="PS50082">
    <property type="entry name" value="WD_REPEATS_2"/>
    <property type="match status" value="2"/>
</dbReference>
<dbReference type="InterPro" id="IPR036322">
    <property type="entry name" value="WD40_repeat_dom_sf"/>
</dbReference>
<dbReference type="Gene3D" id="2.130.10.10">
    <property type="entry name" value="YVTN repeat-like/Quinoprotein amine dehydrogenase"/>
    <property type="match status" value="1"/>
</dbReference>
<feature type="repeat" description="WD" evidence="6">
    <location>
        <begin position="95"/>
        <end position="136"/>
    </location>
</feature>
<dbReference type="InterPro" id="IPR041367">
    <property type="entry name" value="Znf-CCCH_4"/>
</dbReference>
<dbReference type="EMBL" id="BPVZ01000011">
    <property type="protein sequence ID" value="GKU97699.1"/>
    <property type="molecule type" value="Genomic_DNA"/>
</dbReference>
<keyword evidence="10" id="KW-1185">Reference proteome</keyword>
<evidence type="ECO:0000259" key="8">
    <source>
        <dbReference type="PROSITE" id="PS50103"/>
    </source>
</evidence>
<dbReference type="Pfam" id="PF00400">
    <property type="entry name" value="WD40"/>
    <property type="match status" value="3"/>
</dbReference>
<dbReference type="InterPro" id="IPR020472">
    <property type="entry name" value="WD40_PAC1"/>
</dbReference>
<evidence type="ECO:0000256" key="5">
    <source>
        <dbReference type="ARBA" id="ARBA00022833"/>
    </source>
</evidence>
<dbReference type="PRINTS" id="PR00320">
    <property type="entry name" value="GPROTEINBRPT"/>
</dbReference>
<dbReference type="InterPro" id="IPR036855">
    <property type="entry name" value="Znf_CCCH_sf"/>
</dbReference>
<proteinExistence type="predicted"/>
<evidence type="ECO:0000256" key="4">
    <source>
        <dbReference type="ARBA" id="ARBA00022771"/>
    </source>
</evidence>
<dbReference type="SUPFAM" id="SSF90229">
    <property type="entry name" value="CCCH zinc finger"/>
    <property type="match status" value="1"/>
</dbReference>
<dbReference type="InterPro" id="IPR001680">
    <property type="entry name" value="WD40_rpt"/>
</dbReference>
<comment type="caution">
    <text evidence="9">The sequence shown here is derived from an EMBL/GenBank/DDBJ whole genome shotgun (WGS) entry which is preliminary data.</text>
</comment>
<dbReference type="AlphaFoldDB" id="A0AAV5IH66"/>
<feature type="zinc finger region" description="C3H1-type" evidence="7">
    <location>
        <begin position="13"/>
        <end position="40"/>
    </location>
</feature>
<dbReference type="InterPro" id="IPR044715">
    <property type="entry name" value="WDR86-like"/>
</dbReference>
<dbReference type="InterPro" id="IPR019775">
    <property type="entry name" value="WD40_repeat_CS"/>
</dbReference>
<keyword evidence="3" id="KW-0677">Repeat</keyword>
<dbReference type="PANTHER" id="PTHR44489">
    <property type="match status" value="1"/>
</dbReference>